<evidence type="ECO:0000256" key="2">
    <source>
        <dbReference type="SAM" id="Phobius"/>
    </source>
</evidence>
<reference evidence="4" key="1">
    <citation type="journal article" date="2012" name="Science">
        <title>The Paleozoic origin of enzymatic lignin decomposition reconstructed from 31 fungal genomes.</title>
        <authorList>
            <person name="Floudas D."/>
            <person name="Binder M."/>
            <person name="Riley R."/>
            <person name="Barry K."/>
            <person name="Blanchette R.A."/>
            <person name="Henrissat B."/>
            <person name="Martinez A.T."/>
            <person name="Otillar R."/>
            <person name="Spatafora J.W."/>
            <person name="Yadav J.S."/>
            <person name="Aerts A."/>
            <person name="Benoit I."/>
            <person name="Boyd A."/>
            <person name="Carlson A."/>
            <person name="Copeland A."/>
            <person name="Coutinho P.M."/>
            <person name="de Vries R.P."/>
            <person name="Ferreira P."/>
            <person name="Findley K."/>
            <person name="Foster B."/>
            <person name="Gaskell J."/>
            <person name="Glotzer D."/>
            <person name="Gorecki P."/>
            <person name="Heitman J."/>
            <person name="Hesse C."/>
            <person name="Hori C."/>
            <person name="Igarashi K."/>
            <person name="Jurgens J.A."/>
            <person name="Kallen N."/>
            <person name="Kersten P."/>
            <person name="Kohler A."/>
            <person name="Kuees U."/>
            <person name="Kumar T.K.A."/>
            <person name="Kuo A."/>
            <person name="LaButti K."/>
            <person name="Larrondo L.F."/>
            <person name="Lindquist E."/>
            <person name="Ling A."/>
            <person name="Lombard V."/>
            <person name="Lucas S."/>
            <person name="Lundell T."/>
            <person name="Martin R."/>
            <person name="McLaughlin D.J."/>
            <person name="Morgenstern I."/>
            <person name="Morin E."/>
            <person name="Murat C."/>
            <person name="Nagy L.G."/>
            <person name="Nolan M."/>
            <person name="Ohm R.A."/>
            <person name="Patyshakuliyeva A."/>
            <person name="Rokas A."/>
            <person name="Ruiz-Duenas F.J."/>
            <person name="Sabat G."/>
            <person name="Salamov A."/>
            <person name="Samejima M."/>
            <person name="Schmutz J."/>
            <person name="Slot J.C."/>
            <person name="St John F."/>
            <person name="Stenlid J."/>
            <person name="Sun H."/>
            <person name="Sun S."/>
            <person name="Syed K."/>
            <person name="Tsang A."/>
            <person name="Wiebenga A."/>
            <person name="Young D."/>
            <person name="Pisabarro A."/>
            <person name="Eastwood D.C."/>
            <person name="Martin F."/>
            <person name="Cullen D."/>
            <person name="Grigoriev I.V."/>
            <person name="Hibbett D.S."/>
        </authorList>
    </citation>
    <scope>NUCLEOTIDE SEQUENCE [LARGE SCALE GENOMIC DNA]</scope>
    <source>
        <strain evidence="4">TFB10046</strain>
    </source>
</reference>
<evidence type="ECO:0000313" key="4">
    <source>
        <dbReference type="Proteomes" id="UP000006514"/>
    </source>
</evidence>
<proteinExistence type="predicted"/>
<dbReference type="Proteomes" id="UP000006514">
    <property type="component" value="Unassembled WGS sequence"/>
</dbReference>
<keyword evidence="2" id="KW-0812">Transmembrane</keyword>
<protein>
    <submittedName>
        <fullName evidence="3">Uncharacterized protein</fullName>
    </submittedName>
</protein>
<gene>
    <name evidence="3" type="ORF">AURDEDRAFT_130790</name>
</gene>
<dbReference type="EMBL" id="JH687902">
    <property type="protein sequence ID" value="EJD35154.1"/>
    <property type="molecule type" value="Genomic_DNA"/>
</dbReference>
<evidence type="ECO:0000256" key="1">
    <source>
        <dbReference type="SAM" id="MobiDB-lite"/>
    </source>
</evidence>
<accession>J0CWT8</accession>
<name>J0CWT8_AURST</name>
<feature type="transmembrane region" description="Helical" evidence="2">
    <location>
        <begin position="119"/>
        <end position="142"/>
    </location>
</feature>
<dbReference type="InParanoid" id="J0CWT8"/>
<feature type="region of interest" description="Disordered" evidence="1">
    <location>
        <begin position="38"/>
        <end position="69"/>
    </location>
</feature>
<keyword evidence="2" id="KW-0472">Membrane</keyword>
<evidence type="ECO:0000313" key="3">
    <source>
        <dbReference type="EMBL" id="EJD35154.1"/>
    </source>
</evidence>
<feature type="transmembrane region" description="Helical" evidence="2">
    <location>
        <begin position="154"/>
        <end position="178"/>
    </location>
</feature>
<organism evidence="3 4">
    <name type="scientific">Auricularia subglabra (strain TFB-10046 / SS5)</name>
    <name type="common">White-rot fungus</name>
    <name type="synonym">Auricularia delicata (strain TFB10046)</name>
    <dbReference type="NCBI Taxonomy" id="717982"/>
    <lineage>
        <taxon>Eukaryota</taxon>
        <taxon>Fungi</taxon>
        <taxon>Dikarya</taxon>
        <taxon>Basidiomycota</taxon>
        <taxon>Agaricomycotina</taxon>
        <taxon>Agaricomycetes</taxon>
        <taxon>Auriculariales</taxon>
        <taxon>Auriculariaceae</taxon>
        <taxon>Auricularia</taxon>
    </lineage>
</organism>
<dbReference type="AlphaFoldDB" id="J0CWT8"/>
<feature type="region of interest" description="Disordered" evidence="1">
    <location>
        <begin position="336"/>
        <end position="365"/>
    </location>
</feature>
<sequence length="365" mass="40147">MIDGALLADNGRYIYVWPPDHSKPLRRNYDNIFRPRKAAANPKSETTSAHSNAPNSCKARTPTDVEAPMTSHELRESTTLWQSSRARLNVLSVFGVFGTGLAYSTYFQARSGDAPDSTVLSLLVASFVLYLFGTVGSIGLQLTFTEEKPLVFTYVHWLTLPLDFVTCVLMTGGTVMLTQAMAWTIVSGKAAFWFASAIMGVAPFATLWYPALILIVRNRGIVWPALCIAVGATPRKGSRLSQPEPVSLTKGEEPNHEARRFLDMYDQYGGALQYARKMLLPSLDWQNPIVRDPDTFQDLISVGRILLGVHVSRDTSPSARTLSGFPVQELSPQYSLAKSSSWEHGAGSPPPKHCTECPPRRPGSI</sequence>
<feature type="compositionally biased region" description="Polar residues" evidence="1">
    <location>
        <begin position="43"/>
        <end position="55"/>
    </location>
</feature>
<keyword evidence="2" id="KW-1133">Transmembrane helix</keyword>
<keyword evidence="4" id="KW-1185">Reference proteome</keyword>
<feature type="transmembrane region" description="Helical" evidence="2">
    <location>
        <begin position="190"/>
        <end position="216"/>
    </location>
</feature>
<feature type="transmembrane region" description="Helical" evidence="2">
    <location>
        <begin position="88"/>
        <end position="107"/>
    </location>
</feature>
<dbReference type="KEGG" id="adl:AURDEDRAFT_130790"/>